<protein>
    <recommendedName>
        <fullName evidence="2">DUF7626 domain-containing protein</fullName>
    </recommendedName>
</protein>
<dbReference type="EMBL" id="ML976673">
    <property type="protein sequence ID" value="KAF1974758.1"/>
    <property type="molecule type" value="Genomic_DNA"/>
</dbReference>
<name>A0A6A5VD59_9PLEO</name>
<feature type="region of interest" description="Disordered" evidence="1">
    <location>
        <begin position="541"/>
        <end position="567"/>
    </location>
</feature>
<feature type="region of interest" description="Disordered" evidence="1">
    <location>
        <begin position="24"/>
        <end position="54"/>
    </location>
</feature>
<dbReference type="OrthoDB" id="5321209at2759"/>
<feature type="domain" description="DUF7626" evidence="2">
    <location>
        <begin position="192"/>
        <end position="246"/>
    </location>
</feature>
<reference evidence="3" key="1">
    <citation type="journal article" date="2020" name="Stud. Mycol.">
        <title>101 Dothideomycetes genomes: a test case for predicting lifestyles and emergence of pathogens.</title>
        <authorList>
            <person name="Haridas S."/>
            <person name="Albert R."/>
            <person name="Binder M."/>
            <person name="Bloem J."/>
            <person name="Labutti K."/>
            <person name="Salamov A."/>
            <person name="Andreopoulos B."/>
            <person name="Baker S."/>
            <person name="Barry K."/>
            <person name="Bills G."/>
            <person name="Bluhm B."/>
            <person name="Cannon C."/>
            <person name="Castanera R."/>
            <person name="Culley D."/>
            <person name="Daum C."/>
            <person name="Ezra D."/>
            <person name="Gonzalez J."/>
            <person name="Henrissat B."/>
            <person name="Kuo A."/>
            <person name="Liang C."/>
            <person name="Lipzen A."/>
            <person name="Lutzoni F."/>
            <person name="Magnuson J."/>
            <person name="Mondo S."/>
            <person name="Nolan M."/>
            <person name="Ohm R."/>
            <person name="Pangilinan J."/>
            <person name="Park H.-J."/>
            <person name="Ramirez L."/>
            <person name="Alfaro M."/>
            <person name="Sun H."/>
            <person name="Tritt A."/>
            <person name="Yoshinaga Y."/>
            <person name="Zwiers L.-H."/>
            <person name="Turgeon B."/>
            <person name="Goodwin S."/>
            <person name="Spatafora J."/>
            <person name="Crous P."/>
            <person name="Grigoriev I."/>
        </authorList>
    </citation>
    <scope>NUCLEOTIDE SEQUENCE</scope>
    <source>
        <strain evidence="3">CBS 107.79</strain>
    </source>
</reference>
<accession>A0A6A5VD59</accession>
<evidence type="ECO:0000313" key="3">
    <source>
        <dbReference type="EMBL" id="KAF1974758.1"/>
    </source>
</evidence>
<gene>
    <name evidence="3" type="ORF">BU23DRAFT_90524</name>
</gene>
<dbReference type="Pfam" id="PF24625">
    <property type="entry name" value="DUF7626"/>
    <property type="match status" value="1"/>
</dbReference>
<feature type="region of interest" description="Disordered" evidence="1">
    <location>
        <begin position="73"/>
        <end position="113"/>
    </location>
</feature>
<proteinExistence type="predicted"/>
<organism evidence="3 4">
    <name type="scientific">Bimuria novae-zelandiae CBS 107.79</name>
    <dbReference type="NCBI Taxonomy" id="1447943"/>
    <lineage>
        <taxon>Eukaryota</taxon>
        <taxon>Fungi</taxon>
        <taxon>Dikarya</taxon>
        <taxon>Ascomycota</taxon>
        <taxon>Pezizomycotina</taxon>
        <taxon>Dothideomycetes</taxon>
        <taxon>Pleosporomycetidae</taxon>
        <taxon>Pleosporales</taxon>
        <taxon>Massarineae</taxon>
        <taxon>Didymosphaeriaceae</taxon>
        <taxon>Bimuria</taxon>
    </lineage>
</organism>
<feature type="region of interest" description="Disordered" evidence="1">
    <location>
        <begin position="333"/>
        <end position="364"/>
    </location>
</feature>
<dbReference type="InterPro" id="IPR056043">
    <property type="entry name" value="DUF7626"/>
</dbReference>
<sequence>MGGDNHSVASFGDDVGLLDDDFAMGGLPATPAHGQDDITFAQDDELPSSDPMGAEFFHEDDLALQGYDDLHAPIAQQGFDDNGDLDAADAGSAPRGDRDDDEEPADTPRSKRARIVAEAPSKSAQPAHFHVTTNAAARSAKRITIDETQNFDIDEDARIAYSAPSRRPGSFGRANREAGSTLPAYHKKVSHELDSDDELMMAMRDKGYSDKQISDRLKKEQRINYDAKSISTRVQRIRVIQAERCDFELENGMKEWKMEDDYLLLRAYDLAEIEIAYEIERLRAWRFKKTAEWMRRLNKSSVFSGKACHKRYSAIMDGTAAIPCDVDNDPAQRKADMEQYRQDCEDKREKEREEKEAQDAERQRIKEEAAIRASQKALKSAEKARAKAIAAEARATQRATKKVLTSQQADENVRKQKKAAAANLAKKAAKDAERKFREEFAPKNFKHISKDTPDPRRVLDLQDLKKLCRARKINNDTPNKQGVAAKKELLKRLKDADEQLKSVQLINFCKYRNIPAGSTKIQMIYQLALCAARACDSYVEDEDEMDGGDEAEAEADMDVDEAEQEII</sequence>
<evidence type="ECO:0000256" key="1">
    <source>
        <dbReference type="SAM" id="MobiDB-lite"/>
    </source>
</evidence>
<keyword evidence="4" id="KW-1185">Reference proteome</keyword>
<evidence type="ECO:0000259" key="2">
    <source>
        <dbReference type="Pfam" id="PF24625"/>
    </source>
</evidence>
<feature type="region of interest" description="Disordered" evidence="1">
    <location>
        <begin position="164"/>
        <end position="189"/>
    </location>
</feature>
<evidence type="ECO:0000313" key="4">
    <source>
        <dbReference type="Proteomes" id="UP000800036"/>
    </source>
</evidence>
<dbReference type="Proteomes" id="UP000800036">
    <property type="component" value="Unassembled WGS sequence"/>
</dbReference>
<dbReference type="AlphaFoldDB" id="A0A6A5VD59"/>